<proteinExistence type="inferred from homology"/>
<evidence type="ECO:0000256" key="5">
    <source>
        <dbReference type="RuleBase" id="RU361279"/>
    </source>
</evidence>
<dbReference type="Pfam" id="PF01812">
    <property type="entry name" value="5-FTHF_cyc-lig"/>
    <property type="match status" value="1"/>
</dbReference>
<dbReference type="Gene3D" id="3.40.50.10420">
    <property type="entry name" value="NagB/RpiA/CoA transferase-like"/>
    <property type="match status" value="1"/>
</dbReference>
<feature type="region of interest" description="Disordered" evidence="6">
    <location>
        <begin position="193"/>
        <end position="216"/>
    </location>
</feature>
<dbReference type="GO" id="GO:0035999">
    <property type="term" value="P:tetrahydrofolate interconversion"/>
    <property type="evidence" value="ECO:0007669"/>
    <property type="project" value="TreeGrafter"/>
</dbReference>
<feature type="binding site" evidence="4">
    <location>
        <begin position="8"/>
        <end position="12"/>
    </location>
    <ligand>
        <name>ATP</name>
        <dbReference type="ChEBI" id="CHEBI:30616"/>
    </ligand>
</feature>
<evidence type="ECO:0000256" key="2">
    <source>
        <dbReference type="ARBA" id="ARBA00022741"/>
    </source>
</evidence>
<feature type="binding site" evidence="4">
    <location>
        <position position="59"/>
    </location>
    <ligand>
        <name>substrate</name>
    </ligand>
</feature>
<dbReference type="InterPro" id="IPR024185">
    <property type="entry name" value="FTHF_cligase-like_sf"/>
</dbReference>
<dbReference type="InterPro" id="IPR002698">
    <property type="entry name" value="FTHF_cligase"/>
</dbReference>
<dbReference type="NCBIfam" id="TIGR02727">
    <property type="entry name" value="MTHFS_bact"/>
    <property type="match status" value="1"/>
</dbReference>
<comment type="catalytic activity">
    <reaction evidence="5">
        <text>(6S)-5-formyl-5,6,7,8-tetrahydrofolate + ATP = (6R)-5,10-methenyltetrahydrofolate + ADP + phosphate</text>
        <dbReference type="Rhea" id="RHEA:10488"/>
        <dbReference type="ChEBI" id="CHEBI:30616"/>
        <dbReference type="ChEBI" id="CHEBI:43474"/>
        <dbReference type="ChEBI" id="CHEBI:57455"/>
        <dbReference type="ChEBI" id="CHEBI:57457"/>
        <dbReference type="ChEBI" id="CHEBI:456216"/>
        <dbReference type="EC" id="6.3.3.2"/>
    </reaction>
</comment>
<keyword evidence="5" id="KW-0460">Magnesium</keyword>
<comment type="caution">
    <text evidence="7">The sequence shown here is derived from an EMBL/GenBank/DDBJ whole genome shotgun (WGS) entry which is preliminary data.</text>
</comment>
<dbReference type="InterPro" id="IPR037171">
    <property type="entry name" value="NagB/RpiA_transferase-like"/>
</dbReference>
<dbReference type="GO" id="GO:0005524">
    <property type="term" value="F:ATP binding"/>
    <property type="evidence" value="ECO:0007669"/>
    <property type="project" value="UniProtKB-KW"/>
</dbReference>
<dbReference type="GO" id="GO:0030272">
    <property type="term" value="F:5-formyltetrahydrofolate cyclo-ligase activity"/>
    <property type="evidence" value="ECO:0007669"/>
    <property type="project" value="UniProtKB-EC"/>
</dbReference>
<dbReference type="OrthoDB" id="9801938at2"/>
<evidence type="ECO:0000313" key="8">
    <source>
        <dbReference type="Proteomes" id="UP000321933"/>
    </source>
</evidence>
<keyword evidence="7" id="KW-0436">Ligase</keyword>
<comment type="similarity">
    <text evidence="1 5">Belongs to the 5-formyltetrahydrofolate cyclo-ligase family.</text>
</comment>
<evidence type="ECO:0000256" key="1">
    <source>
        <dbReference type="ARBA" id="ARBA00010638"/>
    </source>
</evidence>
<dbReference type="EC" id="6.3.3.2" evidence="5"/>
<feature type="binding site" evidence="4">
    <location>
        <position position="54"/>
    </location>
    <ligand>
        <name>substrate</name>
    </ligand>
</feature>
<evidence type="ECO:0000313" key="7">
    <source>
        <dbReference type="EMBL" id="TXS92585.1"/>
    </source>
</evidence>
<keyword evidence="8" id="KW-1185">Reference proteome</keyword>
<organism evidence="7 8">
    <name type="scientific">Parahaliea aestuarii</name>
    <dbReference type="NCBI Taxonomy" id="1852021"/>
    <lineage>
        <taxon>Bacteria</taxon>
        <taxon>Pseudomonadati</taxon>
        <taxon>Pseudomonadota</taxon>
        <taxon>Gammaproteobacteria</taxon>
        <taxon>Cellvibrionales</taxon>
        <taxon>Halieaceae</taxon>
        <taxon>Parahaliea</taxon>
    </lineage>
</organism>
<dbReference type="RefSeq" id="WP_148063957.1">
    <property type="nucleotide sequence ID" value="NZ_VRYZ01000003.1"/>
</dbReference>
<dbReference type="PIRSF" id="PIRSF006806">
    <property type="entry name" value="FTHF_cligase"/>
    <property type="match status" value="1"/>
</dbReference>
<keyword evidence="3 4" id="KW-0067">ATP-binding</keyword>
<sequence length="216" mass="23475">MTLSTSTKARLRSELRARRRSLGAAQQRAASEAAALHIQQLPDWAGLQHIALYLAADGELDPSAIARLCRNSGKQLYLPRLADHKSLQFARWDAGSALVNNRYRIPEPDEGSEIRAAVELDLVLLPLVGWDRDGNRLGMGGGYYDRALAAGRPRWIAGLAHSAQEVARLPAEPWDIKLDLVVTEQALVRCKRTSDSCQASPTGEGGTSVLDDDAGL</sequence>
<dbReference type="GO" id="GO:0046872">
    <property type="term" value="F:metal ion binding"/>
    <property type="evidence" value="ECO:0007669"/>
    <property type="project" value="UniProtKB-KW"/>
</dbReference>
<keyword evidence="2 4" id="KW-0547">Nucleotide-binding</keyword>
<evidence type="ECO:0000256" key="6">
    <source>
        <dbReference type="SAM" id="MobiDB-lite"/>
    </source>
</evidence>
<dbReference type="GO" id="GO:0009396">
    <property type="term" value="P:folic acid-containing compound biosynthetic process"/>
    <property type="evidence" value="ECO:0007669"/>
    <property type="project" value="TreeGrafter"/>
</dbReference>
<dbReference type="EMBL" id="VRYZ01000003">
    <property type="protein sequence ID" value="TXS92585.1"/>
    <property type="molecule type" value="Genomic_DNA"/>
</dbReference>
<dbReference type="AlphaFoldDB" id="A0A5C8ZVL8"/>
<evidence type="ECO:0000256" key="4">
    <source>
        <dbReference type="PIRSR" id="PIRSR006806-1"/>
    </source>
</evidence>
<feature type="binding site" evidence="4">
    <location>
        <begin position="136"/>
        <end position="144"/>
    </location>
    <ligand>
        <name>ATP</name>
        <dbReference type="ChEBI" id="CHEBI:30616"/>
    </ligand>
</feature>
<gene>
    <name evidence="7" type="ORF">FVW59_09240</name>
</gene>
<protein>
    <recommendedName>
        <fullName evidence="5">5-formyltetrahydrofolate cyclo-ligase</fullName>
        <ecNumber evidence="5">6.3.3.2</ecNumber>
    </recommendedName>
</protein>
<comment type="cofactor">
    <cofactor evidence="5">
        <name>Mg(2+)</name>
        <dbReference type="ChEBI" id="CHEBI:18420"/>
    </cofactor>
</comment>
<keyword evidence="5" id="KW-0479">Metal-binding</keyword>
<reference evidence="7 8" key="1">
    <citation type="submission" date="2019-08" db="EMBL/GenBank/DDBJ databases">
        <title>Parahaliea maris sp. nov., isolated from the surface seawater.</title>
        <authorList>
            <person name="Liu Y."/>
        </authorList>
    </citation>
    <scope>NUCLEOTIDE SEQUENCE [LARGE SCALE GENOMIC DNA]</scope>
    <source>
        <strain evidence="7 8">S2-26</strain>
    </source>
</reference>
<dbReference type="PANTHER" id="PTHR23407">
    <property type="entry name" value="ATPASE INHIBITOR/5-FORMYLTETRAHYDROFOLATE CYCLO-LIGASE"/>
    <property type="match status" value="1"/>
</dbReference>
<name>A0A5C8ZVL8_9GAMM</name>
<evidence type="ECO:0000256" key="3">
    <source>
        <dbReference type="ARBA" id="ARBA00022840"/>
    </source>
</evidence>
<accession>A0A5C8ZVL8</accession>
<dbReference type="SUPFAM" id="SSF100950">
    <property type="entry name" value="NagB/RpiA/CoA transferase-like"/>
    <property type="match status" value="1"/>
</dbReference>
<dbReference type="PANTHER" id="PTHR23407:SF1">
    <property type="entry name" value="5-FORMYLTETRAHYDROFOLATE CYCLO-LIGASE"/>
    <property type="match status" value="1"/>
</dbReference>
<dbReference type="Proteomes" id="UP000321933">
    <property type="component" value="Unassembled WGS sequence"/>
</dbReference>